<dbReference type="PANTHER" id="PTHR45527">
    <property type="entry name" value="NONRIBOSOMAL PEPTIDE SYNTHETASE"/>
    <property type="match status" value="1"/>
</dbReference>
<comment type="caution">
    <text evidence="2">The sequence shown here is derived from an EMBL/GenBank/DDBJ whole genome shotgun (WGS) entry which is preliminary data.</text>
</comment>
<gene>
    <name evidence="2" type="ORF">ACFYZM_33875</name>
</gene>
<protein>
    <submittedName>
        <fullName evidence="2">Amino acid adenylation domain-containing protein</fullName>
    </submittedName>
</protein>
<feature type="domain" description="Carrier" evidence="1">
    <location>
        <begin position="371"/>
        <end position="409"/>
    </location>
</feature>
<evidence type="ECO:0000259" key="1">
    <source>
        <dbReference type="PROSITE" id="PS50075"/>
    </source>
</evidence>
<organism evidence="2 3">
    <name type="scientific">Streptomyces nondiastaticus</name>
    <dbReference type="NCBI Taxonomy" id="3154512"/>
    <lineage>
        <taxon>Bacteria</taxon>
        <taxon>Bacillati</taxon>
        <taxon>Actinomycetota</taxon>
        <taxon>Actinomycetes</taxon>
        <taxon>Kitasatosporales</taxon>
        <taxon>Streptomycetaceae</taxon>
        <taxon>Streptomyces</taxon>
    </lineage>
</organism>
<dbReference type="InterPro" id="IPR045851">
    <property type="entry name" value="AMP-bd_C_sf"/>
</dbReference>
<name>A0ABW6U8S0_9ACTN</name>
<dbReference type="SUPFAM" id="SSF56801">
    <property type="entry name" value="Acetyl-CoA synthetase-like"/>
    <property type="match status" value="1"/>
</dbReference>
<dbReference type="PROSITE" id="PS00455">
    <property type="entry name" value="AMP_BINDING"/>
    <property type="match status" value="1"/>
</dbReference>
<dbReference type="PROSITE" id="PS50075">
    <property type="entry name" value="CARRIER"/>
    <property type="match status" value="1"/>
</dbReference>
<keyword evidence="3" id="KW-1185">Reference proteome</keyword>
<dbReference type="InterPro" id="IPR025110">
    <property type="entry name" value="AMP-bd_C"/>
</dbReference>
<evidence type="ECO:0000313" key="3">
    <source>
        <dbReference type="Proteomes" id="UP001602123"/>
    </source>
</evidence>
<dbReference type="PANTHER" id="PTHR45527:SF1">
    <property type="entry name" value="FATTY ACID SYNTHASE"/>
    <property type="match status" value="1"/>
</dbReference>
<dbReference type="Gene3D" id="3.30.300.30">
    <property type="match status" value="1"/>
</dbReference>
<dbReference type="Pfam" id="PF13193">
    <property type="entry name" value="AMP-binding_C"/>
    <property type="match status" value="1"/>
</dbReference>
<dbReference type="InterPro" id="IPR020845">
    <property type="entry name" value="AMP-binding_CS"/>
</dbReference>
<reference evidence="2 3" key="1">
    <citation type="submission" date="2024-10" db="EMBL/GenBank/DDBJ databases">
        <title>The Natural Products Discovery Center: Release of the First 8490 Sequenced Strains for Exploring Actinobacteria Biosynthetic Diversity.</title>
        <authorList>
            <person name="Kalkreuter E."/>
            <person name="Kautsar S.A."/>
            <person name="Yang D."/>
            <person name="Bader C.D."/>
            <person name="Teijaro C.N."/>
            <person name="Fluegel L."/>
            <person name="Davis C.M."/>
            <person name="Simpson J.R."/>
            <person name="Lauterbach L."/>
            <person name="Steele A.D."/>
            <person name="Gui C."/>
            <person name="Meng S."/>
            <person name="Li G."/>
            <person name="Viehrig K."/>
            <person name="Ye F."/>
            <person name="Su P."/>
            <person name="Kiefer A.F."/>
            <person name="Nichols A."/>
            <person name="Cepeda A.J."/>
            <person name="Yan W."/>
            <person name="Fan B."/>
            <person name="Jiang Y."/>
            <person name="Adhikari A."/>
            <person name="Zheng C.-J."/>
            <person name="Schuster L."/>
            <person name="Cowan T.M."/>
            <person name="Smanski M.J."/>
            <person name="Chevrette M.G."/>
            <person name="De Carvalho L.P.S."/>
            <person name="Shen B."/>
        </authorList>
    </citation>
    <scope>NUCLEOTIDE SEQUENCE [LARGE SCALE GENOMIC DNA]</scope>
    <source>
        <strain evidence="2 3">NPDC001650</strain>
    </source>
</reference>
<accession>A0ABW6U8S0</accession>
<dbReference type="Gene3D" id="3.40.50.1820">
    <property type="entry name" value="alpha/beta hydrolase"/>
    <property type="match status" value="1"/>
</dbReference>
<dbReference type="InterPro" id="IPR000873">
    <property type="entry name" value="AMP-dep_synth/lig_dom"/>
</dbReference>
<dbReference type="InterPro" id="IPR010071">
    <property type="entry name" value="AA_adenyl_dom"/>
</dbReference>
<proteinExistence type="predicted"/>
<dbReference type="Gene3D" id="3.40.50.12780">
    <property type="entry name" value="N-terminal domain of ligase-like"/>
    <property type="match status" value="1"/>
</dbReference>
<feature type="non-terminal residue" evidence="2">
    <location>
        <position position="1"/>
    </location>
</feature>
<dbReference type="InterPro" id="IPR029058">
    <property type="entry name" value="AB_hydrolase_fold"/>
</dbReference>
<dbReference type="InterPro" id="IPR009081">
    <property type="entry name" value="PP-bd_ACP"/>
</dbReference>
<feature type="non-terminal residue" evidence="2">
    <location>
        <position position="409"/>
    </location>
</feature>
<evidence type="ECO:0000313" key="2">
    <source>
        <dbReference type="EMBL" id="MFF4221226.1"/>
    </source>
</evidence>
<dbReference type="Proteomes" id="UP001602123">
    <property type="component" value="Unassembled WGS sequence"/>
</dbReference>
<dbReference type="RefSeq" id="WP_388634584.1">
    <property type="nucleotide sequence ID" value="NZ_JBIAUT010000029.1"/>
</dbReference>
<dbReference type="Pfam" id="PF00550">
    <property type="entry name" value="PP-binding"/>
    <property type="match status" value="1"/>
</dbReference>
<dbReference type="InterPro" id="IPR042099">
    <property type="entry name" value="ANL_N_sf"/>
</dbReference>
<dbReference type="EMBL" id="JBIAUT010000029">
    <property type="protein sequence ID" value="MFF4221226.1"/>
    <property type="molecule type" value="Genomic_DNA"/>
</dbReference>
<dbReference type="NCBIfam" id="TIGR01733">
    <property type="entry name" value="AA-adenyl-dom"/>
    <property type="match status" value="1"/>
</dbReference>
<sequence length="409" mass="43793">ERHNPLLPSHPAYVIYTSGSTGRPKGVAVPHGGVVNRLAWMQGEFGLVGSDRVLQKTPFGFDVSVWEFFWPLTQGAVLVVARPGGHRDPGYLAELVQRERVTVAHFVPSMLQIFLREPAAASCVGLRAVFCSGEALSAELRDQFLGLLDVPLHNLYGPTEASVDVTAWSCSVGEGSVVPIGRPVWNTRVFVLDALLQPVPVGAVGELYLAGVQLARGYLGRPGLSAERFVACPFGGPGERMYRTGDVVRWRADGSLEYLSRADDQVKIRGFRVELGEIETALSSHPLVDHSAVVVREDMPGDKRLVAYVVPATGDGTDTGVLRAHVAGLLPEYMVPAAVVVLDVLPVTVNGKLDRRALPAPDYAGAVSGRGPSSVREEILCGVFAEVLGLPHVGVDDNFFELGGHSLLA</sequence>
<dbReference type="Pfam" id="PF00501">
    <property type="entry name" value="AMP-binding"/>
    <property type="match status" value="1"/>
</dbReference>